<dbReference type="InterPro" id="IPR029058">
    <property type="entry name" value="AB_hydrolase_fold"/>
</dbReference>
<feature type="domain" description="Peptidase S9 prolyl oligopeptidase catalytic" evidence="8">
    <location>
        <begin position="524"/>
        <end position="732"/>
    </location>
</feature>
<dbReference type="Gene3D" id="2.130.10.120">
    <property type="entry name" value="Prolyl oligopeptidase, N-terminal domain"/>
    <property type="match status" value="1"/>
</dbReference>
<keyword evidence="11" id="KW-1185">Reference proteome</keyword>
<accession>A0ABW6XQR9</accession>
<evidence type="ECO:0000313" key="11">
    <source>
        <dbReference type="Proteomes" id="UP001602370"/>
    </source>
</evidence>
<feature type="region of interest" description="Disordered" evidence="7">
    <location>
        <begin position="440"/>
        <end position="472"/>
    </location>
</feature>
<keyword evidence="4" id="KW-0645">Protease</keyword>
<keyword evidence="6" id="KW-0720">Serine protease</keyword>
<evidence type="ECO:0000256" key="6">
    <source>
        <dbReference type="ARBA" id="ARBA00022825"/>
    </source>
</evidence>
<gene>
    <name evidence="10" type="ORF">ACFY8C_16015</name>
</gene>
<dbReference type="EMBL" id="JBIBDZ010000004">
    <property type="protein sequence ID" value="MFF5919828.1"/>
    <property type="molecule type" value="Genomic_DNA"/>
</dbReference>
<dbReference type="SUPFAM" id="SSF53474">
    <property type="entry name" value="alpha/beta-Hydrolases"/>
    <property type="match status" value="1"/>
</dbReference>
<comment type="catalytic activity">
    <reaction evidence="1">
        <text>Hydrolysis of Pro-|-Xaa &gt;&gt; Ala-|-Xaa in oligopeptides.</text>
        <dbReference type="EC" id="3.4.21.26"/>
    </reaction>
</comment>
<evidence type="ECO:0000256" key="5">
    <source>
        <dbReference type="ARBA" id="ARBA00022801"/>
    </source>
</evidence>
<sequence>MTTDARRARRPYPHAERQDVVQELHGVRVPDPYRWLENADSAETRRWSAEQEALYAAERAALPGLERWEAEVSALGAGDRVRSPKVRGGRVFWLRQETGQEHPVLVVAEAGAGAGASRGSASARVLLDPHALDPSGRTVLDAWEPSVEGDLLACQVSLDGTEDSTLRVIDVATGEIVDGPLDRVRKSSVGWLPGGGAFYYVRRLDPRLNPGEERYHRRVCLHRVGTPADADTVVFGEGRDKTQFYSVSVTEDGRWLGITATLGTGRGTDVYLADLSAAPLDRPLLRPVQEGMGAATRLHAVPGTGPADRVWLRTDRNAARGRVVACRPDELHRGPDAWHEVVPERPDAVLTHLVVLSGPELKNPLGLAAWTRDTVAEVTLHDLVEGREVATVPLPGTGAVGDFSAVGSGGHEAWFAYTDFVTPVRVLHFDARTRRLTRWERDARTAGDPGDPGGPVGPATGGPANGRPATGGAMTRQVAFPSRDGTTVRMFVISPDGRPDRPRPALLTGYGGFGRTMSPRYRAQVLAWVRAGGVFAWAGLRGGGEEGEAWHRAGSGAHKQNTFDDFAAAADRLVEAGWTEPGRIAIMGGSNGGLLVGAALTQEPGKYAAVVCSSPLLDMVRYERSGLGPSWTPEYGSAQDPARFPLLFGYSPYHRVTPGAAYPAVLLTAADGDTRTDPLHARKMCAALQHATSGTGPILLRLEHGVGHGDRSASRAAALQAECLAFLASHVGLPAPGSAAGPPPR</sequence>
<feature type="compositionally biased region" description="Gly residues" evidence="7">
    <location>
        <begin position="450"/>
        <end position="464"/>
    </location>
</feature>
<evidence type="ECO:0000259" key="9">
    <source>
        <dbReference type="Pfam" id="PF02897"/>
    </source>
</evidence>
<proteinExistence type="inferred from homology"/>
<dbReference type="PANTHER" id="PTHR42881:SF2">
    <property type="entry name" value="PROLYL ENDOPEPTIDASE"/>
    <property type="match status" value="1"/>
</dbReference>
<evidence type="ECO:0000256" key="3">
    <source>
        <dbReference type="ARBA" id="ARBA00011897"/>
    </source>
</evidence>
<evidence type="ECO:0000256" key="2">
    <source>
        <dbReference type="ARBA" id="ARBA00005228"/>
    </source>
</evidence>
<dbReference type="RefSeq" id="WP_388307579.1">
    <property type="nucleotide sequence ID" value="NZ_JBIBDZ010000004.1"/>
</dbReference>
<comment type="similarity">
    <text evidence="2">Belongs to the peptidase S9A family.</text>
</comment>
<dbReference type="InterPro" id="IPR001375">
    <property type="entry name" value="Peptidase_S9_cat"/>
</dbReference>
<comment type="caution">
    <text evidence="10">The sequence shown here is derived from an EMBL/GenBank/DDBJ whole genome shotgun (WGS) entry which is preliminary data.</text>
</comment>
<dbReference type="InterPro" id="IPR002471">
    <property type="entry name" value="Pept_S9_AS"/>
</dbReference>
<evidence type="ECO:0000256" key="4">
    <source>
        <dbReference type="ARBA" id="ARBA00022670"/>
    </source>
</evidence>
<feature type="domain" description="Peptidase S9A N-terminal" evidence="9">
    <location>
        <begin position="14"/>
        <end position="439"/>
    </location>
</feature>
<dbReference type="PRINTS" id="PR00862">
    <property type="entry name" value="PROLIGOPTASE"/>
</dbReference>
<name>A0ABW6XQR9_9ACTN</name>
<reference evidence="10 11" key="1">
    <citation type="submission" date="2024-10" db="EMBL/GenBank/DDBJ databases">
        <title>The Natural Products Discovery Center: Release of the First 8490 Sequenced Strains for Exploring Actinobacteria Biosynthetic Diversity.</title>
        <authorList>
            <person name="Kalkreuter E."/>
            <person name="Kautsar S.A."/>
            <person name="Yang D."/>
            <person name="Bader C.D."/>
            <person name="Teijaro C.N."/>
            <person name="Fluegel L."/>
            <person name="Davis C.M."/>
            <person name="Simpson J.R."/>
            <person name="Lauterbach L."/>
            <person name="Steele A.D."/>
            <person name="Gui C."/>
            <person name="Meng S."/>
            <person name="Li G."/>
            <person name="Viehrig K."/>
            <person name="Ye F."/>
            <person name="Su P."/>
            <person name="Kiefer A.F."/>
            <person name="Nichols A."/>
            <person name="Cepeda A.J."/>
            <person name="Yan W."/>
            <person name="Fan B."/>
            <person name="Jiang Y."/>
            <person name="Adhikari A."/>
            <person name="Zheng C.-J."/>
            <person name="Schuster L."/>
            <person name="Cowan T.M."/>
            <person name="Smanski M.J."/>
            <person name="Chevrette M.G."/>
            <person name="De Carvalho L.P.S."/>
            <person name="Shen B."/>
        </authorList>
    </citation>
    <scope>NUCLEOTIDE SEQUENCE [LARGE SCALE GENOMIC DNA]</scope>
    <source>
        <strain evidence="10 11">NPDC012605</strain>
    </source>
</reference>
<dbReference type="InterPro" id="IPR051167">
    <property type="entry name" value="Prolyl_oligopep/macrocyclase"/>
</dbReference>
<keyword evidence="5" id="KW-0378">Hydrolase</keyword>
<dbReference type="SUPFAM" id="SSF50993">
    <property type="entry name" value="Peptidase/esterase 'gauge' domain"/>
    <property type="match status" value="1"/>
</dbReference>
<dbReference type="Proteomes" id="UP001602370">
    <property type="component" value="Unassembled WGS sequence"/>
</dbReference>
<dbReference type="InterPro" id="IPR023302">
    <property type="entry name" value="Pept_S9A_N"/>
</dbReference>
<evidence type="ECO:0000259" key="8">
    <source>
        <dbReference type="Pfam" id="PF00326"/>
    </source>
</evidence>
<evidence type="ECO:0000256" key="7">
    <source>
        <dbReference type="SAM" id="MobiDB-lite"/>
    </source>
</evidence>
<evidence type="ECO:0000256" key="1">
    <source>
        <dbReference type="ARBA" id="ARBA00001070"/>
    </source>
</evidence>
<dbReference type="Gene3D" id="3.40.50.1820">
    <property type="entry name" value="alpha/beta hydrolase"/>
    <property type="match status" value="1"/>
</dbReference>
<dbReference type="PANTHER" id="PTHR42881">
    <property type="entry name" value="PROLYL ENDOPEPTIDASE"/>
    <property type="match status" value="1"/>
</dbReference>
<organism evidence="10 11">
    <name type="scientific">Streptomyces flavochromogenes</name>
    <dbReference type="NCBI Taxonomy" id="68199"/>
    <lineage>
        <taxon>Bacteria</taxon>
        <taxon>Bacillati</taxon>
        <taxon>Actinomycetota</taxon>
        <taxon>Actinomycetes</taxon>
        <taxon>Kitasatosporales</taxon>
        <taxon>Streptomycetaceae</taxon>
        <taxon>Streptomyces</taxon>
    </lineage>
</organism>
<dbReference type="InterPro" id="IPR002470">
    <property type="entry name" value="Peptidase_S9A"/>
</dbReference>
<dbReference type="Pfam" id="PF00326">
    <property type="entry name" value="Peptidase_S9"/>
    <property type="match status" value="1"/>
</dbReference>
<dbReference type="EC" id="3.4.21.26" evidence="3"/>
<protein>
    <recommendedName>
        <fullName evidence="3">prolyl oligopeptidase</fullName>
        <ecNumber evidence="3">3.4.21.26</ecNumber>
    </recommendedName>
</protein>
<dbReference type="PROSITE" id="PS00708">
    <property type="entry name" value="PRO_ENDOPEP_SER"/>
    <property type="match status" value="1"/>
</dbReference>
<dbReference type="Pfam" id="PF02897">
    <property type="entry name" value="Peptidase_S9_N"/>
    <property type="match status" value="1"/>
</dbReference>
<evidence type="ECO:0000313" key="10">
    <source>
        <dbReference type="EMBL" id="MFF5919828.1"/>
    </source>
</evidence>